<evidence type="ECO:0000256" key="5">
    <source>
        <dbReference type="ARBA" id="ARBA00022692"/>
    </source>
</evidence>
<sequence length="298" mass="33034">MQKITSRFAKTSIVIVALWLSLFALIPQALLFIATFLERGQQEFVAPVFTLGNYARLLDPVFLFIFWESFRLAGITTLVCLLVGYPFAYILATSRTSVRPWLLLLVVIPFWTNSLIRTYAMVIILKSGGVLSNLLLWLGLISEPLSLMYTDVAIFIGFSYTLLPFMILPLYAAIEKLDMRLLDAAKDLGASGMQTFRHITLPLTMPGIVAGCMLVFLPALGMFYVPEILGGSRFMLLGNYITNQFLVAHDWPLGAAASTLLTLTLIVMILLYLRSVRASSRNGKNSSGEDDLLAMEGA</sequence>
<feature type="transmembrane region" description="Helical" evidence="8">
    <location>
        <begin position="203"/>
        <end position="225"/>
    </location>
</feature>
<evidence type="ECO:0000256" key="2">
    <source>
        <dbReference type="ARBA" id="ARBA00007069"/>
    </source>
</evidence>
<feature type="domain" description="ABC transmembrane type-1" evidence="9">
    <location>
        <begin position="66"/>
        <end position="272"/>
    </location>
</feature>
<feature type="transmembrane region" description="Helical" evidence="8">
    <location>
        <begin position="152"/>
        <end position="174"/>
    </location>
</feature>
<feature type="transmembrane region" description="Helical" evidence="8">
    <location>
        <begin position="12"/>
        <end position="33"/>
    </location>
</feature>
<reference evidence="10 11" key="1">
    <citation type="submission" date="2020-05" db="EMBL/GenBank/DDBJ databases">
        <title>Draft genome sequence of Desulfovibrio psychrotolerans JS1T.</title>
        <authorList>
            <person name="Ueno A."/>
            <person name="Tamazawa S."/>
            <person name="Tamamura S."/>
            <person name="Murakami T."/>
            <person name="Kiyama T."/>
            <person name="Inomata H."/>
            <person name="Amano Y."/>
            <person name="Miyakawa K."/>
            <person name="Tamaki H."/>
            <person name="Naganuma T."/>
            <person name="Kaneko K."/>
        </authorList>
    </citation>
    <scope>NUCLEOTIDE SEQUENCE [LARGE SCALE GENOMIC DNA]</scope>
    <source>
        <strain evidence="10 11">JS1</strain>
    </source>
</reference>
<dbReference type="NCBIfam" id="NF007044">
    <property type="entry name" value="PRK09497.1"/>
    <property type="match status" value="1"/>
</dbReference>
<gene>
    <name evidence="10" type="primary">potB</name>
    <name evidence="10" type="ORF">DSM19430T_06060</name>
</gene>
<comment type="caution">
    <text evidence="10">The sequence shown here is derived from an EMBL/GenBank/DDBJ whole genome shotgun (WGS) entry which is preliminary data.</text>
</comment>
<accession>A0A7J0BRW5</accession>
<dbReference type="GO" id="GO:0005886">
    <property type="term" value="C:plasma membrane"/>
    <property type="evidence" value="ECO:0007669"/>
    <property type="project" value="UniProtKB-SubCell"/>
</dbReference>
<dbReference type="CDD" id="cd06261">
    <property type="entry name" value="TM_PBP2"/>
    <property type="match status" value="1"/>
</dbReference>
<evidence type="ECO:0000256" key="4">
    <source>
        <dbReference type="ARBA" id="ARBA00022475"/>
    </source>
</evidence>
<keyword evidence="4" id="KW-1003">Cell membrane</keyword>
<dbReference type="InterPro" id="IPR000515">
    <property type="entry name" value="MetI-like"/>
</dbReference>
<dbReference type="Pfam" id="PF00528">
    <property type="entry name" value="BPD_transp_1"/>
    <property type="match status" value="1"/>
</dbReference>
<dbReference type="PANTHER" id="PTHR42929">
    <property type="entry name" value="INNER MEMBRANE ABC TRANSPORTER PERMEASE PROTEIN YDCU-RELATED-RELATED"/>
    <property type="match status" value="1"/>
</dbReference>
<dbReference type="InterPro" id="IPR035906">
    <property type="entry name" value="MetI-like_sf"/>
</dbReference>
<dbReference type="GO" id="GO:0055085">
    <property type="term" value="P:transmembrane transport"/>
    <property type="evidence" value="ECO:0007669"/>
    <property type="project" value="InterPro"/>
</dbReference>
<dbReference type="RefSeq" id="WP_174408627.1">
    <property type="nucleotide sequence ID" value="NZ_BLVP01000002.1"/>
</dbReference>
<evidence type="ECO:0000256" key="7">
    <source>
        <dbReference type="ARBA" id="ARBA00023136"/>
    </source>
</evidence>
<keyword evidence="3 8" id="KW-0813">Transport</keyword>
<dbReference type="PROSITE" id="PS50928">
    <property type="entry name" value="ABC_TM1"/>
    <property type="match status" value="1"/>
</dbReference>
<feature type="transmembrane region" description="Helical" evidence="8">
    <location>
        <begin position="98"/>
        <end position="116"/>
    </location>
</feature>
<evidence type="ECO:0000259" key="9">
    <source>
        <dbReference type="PROSITE" id="PS50928"/>
    </source>
</evidence>
<organism evidence="10 11">
    <name type="scientific">Desulfovibrio psychrotolerans</name>
    <dbReference type="NCBI Taxonomy" id="415242"/>
    <lineage>
        <taxon>Bacteria</taxon>
        <taxon>Pseudomonadati</taxon>
        <taxon>Thermodesulfobacteriota</taxon>
        <taxon>Desulfovibrionia</taxon>
        <taxon>Desulfovibrionales</taxon>
        <taxon>Desulfovibrionaceae</taxon>
        <taxon>Desulfovibrio</taxon>
    </lineage>
</organism>
<evidence type="ECO:0000256" key="1">
    <source>
        <dbReference type="ARBA" id="ARBA00004651"/>
    </source>
</evidence>
<dbReference type="PANTHER" id="PTHR42929:SF1">
    <property type="entry name" value="INNER MEMBRANE ABC TRANSPORTER PERMEASE PROTEIN YDCU-RELATED"/>
    <property type="match status" value="1"/>
</dbReference>
<evidence type="ECO:0000313" key="11">
    <source>
        <dbReference type="Proteomes" id="UP000503820"/>
    </source>
</evidence>
<evidence type="ECO:0000256" key="6">
    <source>
        <dbReference type="ARBA" id="ARBA00022989"/>
    </source>
</evidence>
<comment type="subcellular location">
    <subcellularLocation>
        <location evidence="1 8">Cell membrane</location>
        <topology evidence="1 8">Multi-pass membrane protein</topology>
    </subcellularLocation>
</comment>
<dbReference type="Proteomes" id="UP000503820">
    <property type="component" value="Unassembled WGS sequence"/>
</dbReference>
<evidence type="ECO:0000256" key="8">
    <source>
        <dbReference type="RuleBase" id="RU363032"/>
    </source>
</evidence>
<keyword evidence="6 8" id="KW-1133">Transmembrane helix</keyword>
<keyword evidence="5 8" id="KW-0812">Transmembrane</keyword>
<keyword evidence="7 8" id="KW-0472">Membrane</keyword>
<name>A0A7J0BRW5_9BACT</name>
<dbReference type="Gene3D" id="1.10.3720.10">
    <property type="entry name" value="MetI-like"/>
    <property type="match status" value="1"/>
</dbReference>
<dbReference type="EMBL" id="BLVP01000002">
    <property type="protein sequence ID" value="GFM35922.1"/>
    <property type="molecule type" value="Genomic_DNA"/>
</dbReference>
<evidence type="ECO:0000313" key="10">
    <source>
        <dbReference type="EMBL" id="GFM35922.1"/>
    </source>
</evidence>
<comment type="similarity">
    <text evidence="2">Belongs to the binding-protein-dependent transport system permease family. CysTW subfamily.</text>
</comment>
<feature type="transmembrane region" description="Helical" evidence="8">
    <location>
        <begin position="72"/>
        <end position="92"/>
    </location>
</feature>
<keyword evidence="11" id="KW-1185">Reference proteome</keyword>
<dbReference type="AlphaFoldDB" id="A0A7J0BRW5"/>
<evidence type="ECO:0000256" key="3">
    <source>
        <dbReference type="ARBA" id="ARBA00022448"/>
    </source>
</evidence>
<protein>
    <submittedName>
        <fullName evidence="10">Spermidine/putrescine ABC transporter permease</fullName>
    </submittedName>
</protein>
<dbReference type="SUPFAM" id="SSF161098">
    <property type="entry name" value="MetI-like"/>
    <property type="match status" value="1"/>
</dbReference>
<proteinExistence type="inferred from homology"/>
<feature type="transmembrane region" description="Helical" evidence="8">
    <location>
        <begin position="253"/>
        <end position="273"/>
    </location>
</feature>